<gene>
    <name evidence="1" type="primary">AVEN_184849_1</name>
    <name evidence="1" type="ORF">TNIN_138331</name>
</gene>
<accession>A0A8X6JFN0</accession>
<organism evidence="1 2">
    <name type="scientific">Trichonephila inaurata madagascariensis</name>
    <dbReference type="NCBI Taxonomy" id="2747483"/>
    <lineage>
        <taxon>Eukaryota</taxon>
        <taxon>Metazoa</taxon>
        <taxon>Ecdysozoa</taxon>
        <taxon>Arthropoda</taxon>
        <taxon>Chelicerata</taxon>
        <taxon>Arachnida</taxon>
        <taxon>Araneae</taxon>
        <taxon>Araneomorphae</taxon>
        <taxon>Entelegynae</taxon>
        <taxon>Araneoidea</taxon>
        <taxon>Nephilidae</taxon>
        <taxon>Trichonephila</taxon>
        <taxon>Trichonephila inaurata</taxon>
    </lineage>
</organism>
<dbReference type="EMBL" id="BMAV01028248">
    <property type="protein sequence ID" value="GFS66627.1"/>
    <property type="molecule type" value="Genomic_DNA"/>
</dbReference>
<dbReference type="Proteomes" id="UP000886998">
    <property type="component" value="Unassembled WGS sequence"/>
</dbReference>
<keyword evidence="1" id="KW-0808">Transferase</keyword>
<dbReference type="GO" id="GO:0003676">
    <property type="term" value="F:nucleic acid binding"/>
    <property type="evidence" value="ECO:0007669"/>
    <property type="project" value="InterPro"/>
</dbReference>
<proteinExistence type="predicted"/>
<dbReference type="Gene3D" id="3.30.420.10">
    <property type="entry name" value="Ribonuclease H-like superfamily/Ribonuclease H"/>
    <property type="match status" value="1"/>
</dbReference>
<name>A0A8X6JFN0_9ARAC</name>
<keyword evidence="1" id="KW-0695">RNA-directed DNA polymerase</keyword>
<protein>
    <submittedName>
        <fullName evidence="1">Reverse transcriptase domain-containing protein</fullName>
    </submittedName>
</protein>
<reference evidence="1" key="1">
    <citation type="submission" date="2020-08" db="EMBL/GenBank/DDBJ databases">
        <title>Multicomponent nature underlies the extraordinary mechanical properties of spider dragline silk.</title>
        <authorList>
            <person name="Kono N."/>
            <person name="Nakamura H."/>
            <person name="Mori M."/>
            <person name="Yoshida Y."/>
            <person name="Ohtoshi R."/>
            <person name="Malay A.D."/>
            <person name="Moran D.A.P."/>
            <person name="Tomita M."/>
            <person name="Numata K."/>
            <person name="Arakawa K."/>
        </authorList>
    </citation>
    <scope>NUCLEOTIDE SEQUENCE</scope>
</reference>
<sequence>MEEYRETFEMLNTSLYVDDLFAGSSESVNKAFDLSKSAIEILRYANMNLRKFKTNSEEFRKLWNENGIGDGLDWDEELPTELKEKWKTQFCILNDLTLEKNIFHILFGVQITAPLPAVRVEQSAPFSVVGIDFGGPLYTKDEKKPYIVFFMCAVTRALPLRASEQSYN</sequence>
<comment type="caution">
    <text evidence="1">The sequence shown here is derived from an EMBL/GenBank/DDBJ whole genome shotgun (WGS) entry which is preliminary data.</text>
</comment>
<evidence type="ECO:0000313" key="2">
    <source>
        <dbReference type="Proteomes" id="UP000886998"/>
    </source>
</evidence>
<dbReference type="OrthoDB" id="8194935at2759"/>
<dbReference type="AlphaFoldDB" id="A0A8X6JFN0"/>
<dbReference type="InterPro" id="IPR036397">
    <property type="entry name" value="RNaseH_sf"/>
</dbReference>
<evidence type="ECO:0000313" key="1">
    <source>
        <dbReference type="EMBL" id="GFS66627.1"/>
    </source>
</evidence>
<keyword evidence="2" id="KW-1185">Reference proteome</keyword>
<dbReference type="GO" id="GO:0003964">
    <property type="term" value="F:RNA-directed DNA polymerase activity"/>
    <property type="evidence" value="ECO:0007669"/>
    <property type="project" value="UniProtKB-KW"/>
</dbReference>
<keyword evidence="1" id="KW-0548">Nucleotidyltransferase</keyword>